<organism evidence="5 6">
    <name type="scientific">Aspergillus nomiae NRRL (strain ATCC 15546 / NRRL 13137 / CBS 260.88 / M93)</name>
    <dbReference type="NCBI Taxonomy" id="1509407"/>
    <lineage>
        <taxon>Eukaryota</taxon>
        <taxon>Fungi</taxon>
        <taxon>Dikarya</taxon>
        <taxon>Ascomycota</taxon>
        <taxon>Pezizomycotina</taxon>
        <taxon>Eurotiomycetes</taxon>
        <taxon>Eurotiomycetidae</taxon>
        <taxon>Eurotiales</taxon>
        <taxon>Aspergillaceae</taxon>
        <taxon>Aspergillus</taxon>
        <taxon>Aspergillus subgen. Circumdati</taxon>
    </lineage>
</organism>
<dbReference type="STRING" id="1509407.A0A0L1J8V8"/>
<dbReference type="GO" id="GO:0005829">
    <property type="term" value="C:cytosol"/>
    <property type="evidence" value="ECO:0007669"/>
    <property type="project" value="TreeGrafter"/>
</dbReference>
<evidence type="ECO:0000256" key="3">
    <source>
        <dbReference type="ARBA" id="ARBA00038766"/>
    </source>
</evidence>
<dbReference type="OrthoDB" id="2333384at2759"/>
<keyword evidence="2" id="KW-0833">Ubl conjugation pathway</keyword>
<dbReference type="PANTHER" id="PTHR11188">
    <property type="entry name" value="ARRESTIN DOMAIN CONTAINING PROTEIN"/>
    <property type="match status" value="1"/>
</dbReference>
<feature type="domain" description="Arrestin C-terminal-like" evidence="4">
    <location>
        <begin position="194"/>
        <end position="349"/>
    </location>
</feature>
<dbReference type="GO" id="GO:0005886">
    <property type="term" value="C:plasma membrane"/>
    <property type="evidence" value="ECO:0007669"/>
    <property type="project" value="TreeGrafter"/>
</dbReference>
<dbReference type="Proteomes" id="UP000037505">
    <property type="component" value="Unassembled WGS sequence"/>
</dbReference>
<comment type="caution">
    <text evidence="5">The sequence shown here is derived from an EMBL/GenBank/DDBJ whole genome shotgun (WGS) entry which is preliminary data.</text>
</comment>
<dbReference type="GO" id="GO:0070086">
    <property type="term" value="P:ubiquitin-dependent endocytosis"/>
    <property type="evidence" value="ECO:0007669"/>
    <property type="project" value="TreeGrafter"/>
</dbReference>
<dbReference type="InterPro" id="IPR011021">
    <property type="entry name" value="Arrestin-like_N"/>
</dbReference>
<dbReference type="InterPro" id="IPR050357">
    <property type="entry name" value="Arrestin_domain-protein"/>
</dbReference>
<dbReference type="Gene3D" id="2.60.40.640">
    <property type="match status" value="1"/>
</dbReference>
<protein>
    <recommendedName>
        <fullName evidence="4">Arrestin C-terminal-like domain-containing protein</fullName>
    </recommendedName>
</protein>
<dbReference type="EMBL" id="JNOM01000060">
    <property type="protein sequence ID" value="KNG88157.1"/>
    <property type="molecule type" value="Genomic_DNA"/>
</dbReference>
<dbReference type="SMART" id="SM01017">
    <property type="entry name" value="Arrestin_C"/>
    <property type="match status" value="1"/>
</dbReference>
<comment type="similarity">
    <text evidence="1">Belongs to the arrestin family.</text>
</comment>
<reference evidence="5 6" key="1">
    <citation type="submission" date="2014-06" db="EMBL/GenBank/DDBJ databases">
        <title>The Genome of the Aflatoxigenic Filamentous Fungus Aspergillus nomius.</title>
        <authorList>
            <person name="Moore M.G."/>
            <person name="Shannon B.M."/>
            <person name="Brian M.M."/>
        </authorList>
    </citation>
    <scope>NUCLEOTIDE SEQUENCE [LARGE SCALE GENOMIC DNA]</scope>
    <source>
        <strain evidence="5 6">NRRL 13137</strain>
    </source>
</reference>
<proteinExistence type="inferred from homology"/>
<dbReference type="GO" id="GO:0031625">
    <property type="term" value="F:ubiquitin protein ligase binding"/>
    <property type="evidence" value="ECO:0007669"/>
    <property type="project" value="TreeGrafter"/>
</dbReference>
<dbReference type="AlphaFoldDB" id="A0A0L1J8V8"/>
<dbReference type="Pfam" id="PF00339">
    <property type="entry name" value="Arrestin_N"/>
    <property type="match status" value="1"/>
</dbReference>
<comment type="subunit">
    <text evidence="3">Interacts with hulA.</text>
</comment>
<name>A0A0L1J8V8_ASPN3</name>
<gene>
    <name evidence="5" type="ORF">ANOM_003365</name>
</gene>
<dbReference type="InterPro" id="IPR014756">
    <property type="entry name" value="Ig_E-set"/>
</dbReference>
<dbReference type="Pfam" id="PF02752">
    <property type="entry name" value="Arrestin_C"/>
    <property type="match status" value="1"/>
</dbReference>
<dbReference type="GO" id="GO:0030674">
    <property type="term" value="F:protein-macromolecule adaptor activity"/>
    <property type="evidence" value="ECO:0007669"/>
    <property type="project" value="TreeGrafter"/>
</dbReference>
<evidence type="ECO:0000256" key="1">
    <source>
        <dbReference type="ARBA" id="ARBA00005298"/>
    </source>
</evidence>
<dbReference type="PANTHER" id="PTHR11188:SF17">
    <property type="entry name" value="FI21816P1"/>
    <property type="match status" value="1"/>
</dbReference>
<keyword evidence="6" id="KW-1185">Reference proteome</keyword>
<evidence type="ECO:0000313" key="5">
    <source>
        <dbReference type="EMBL" id="KNG88157.1"/>
    </source>
</evidence>
<accession>A0A0L1J8V8</accession>
<evidence type="ECO:0000259" key="4">
    <source>
        <dbReference type="SMART" id="SM01017"/>
    </source>
</evidence>
<dbReference type="GeneID" id="26805169"/>
<evidence type="ECO:0000313" key="6">
    <source>
        <dbReference type="Proteomes" id="UP000037505"/>
    </source>
</evidence>
<dbReference type="InterPro" id="IPR014752">
    <property type="entry name" value="Arrestin-like_C"/>
</dbReference>
<dbReference type="RefSeq" id="XP_015409080.1">
    <property type="nucleotide sequence ID" value="XM_015548622.1"/>
</dbReference>
<evidence type="ECO:0000256" key="2">
    <source>
        <dbReference type="ARBA" id="ARBA00022786"/>
    </source>
</evidence>
<dbReference type="SUPFAM" id="SSF81296">
    <property type="entry name" value="E set domains"/>
    <property type="match status" value="1"/>
</dbReference>
<dbReference type="InterPro" id="IPR011022">
    <property type="entry name" value="Arrestin_C-like"/>
</dbReference>
<sequence length="427" mass="48122">MLFNETMCCSLRFDQSPNSSLDVCSKHANDTMLHICSLHKSCIFLPSSNCSENKPCISGKLRLSLAQAITVRGISVQVRGIAKLPYDEGIFFQSYHEENTFVTTQPLASSHQQNPFTLPPGDYEFPFSIPLDSNLLETITSLGSSYRSYQVLATIKRKWNRNVIVSKPIRIYKRFSIADSLNWLSALNAIDKQWDNVAQYSVSIPDVNIPFGATFPVKLRLAPLSKRIKLQALTIDVLEQHELRIKAPASYSAQFNVHFLSSKQEHVIFSERHNLDDCTALESEDSDLEWCITKAISLPQDLEECTQDVSSNTIKITHHVAFTVELLGVGEGLSMIKGTIPFNIYMSPHVISEHGTVRGLHIDRFHDDYVPPPPLYSKHQNDRLLPMAEALLDSDTLRLDCEQPPENAFFYSPTLDCAPSYETVIQN</sequence>